<dbReference type="Proteomes" id="UP000237968">
    <property type="component" value="Unassembled WGS sequence"/>
</dbReference>
<protein>
    <submittedName>
        <fullName evidence="3">DNA-binding transcriptional repressor PuuR</fullName>
    </submittedName>
</protein>
<dbReference type="AlphaFoldDB" id="A0A2S9XHQ9"/>
<dbReference type="PANTHER" id="PTHR46797">
    <property type="entry name" value="HTH-TYPE TRANSCRIPTIONAL REGULATOR"/>
    <property type="match status" value="1"/>
</dbReference>
<dbReference type="GO" id="GO:0005829">
    <property type="term" value="C:cytosol"/>
    <property type="evidence" value="ECO:0007669"/>
    <property type="project" value="TreeGrafter"/>
</dbReference>
<gene>
    <name evidence="3" type="ORF">ENSA5_49140</name>
</gene>
<accession>A0A2S9XHQ9</accession>
<dbReference type="EMBL" id="PVNK01000211">
    <property type="protein sequence ID" value="PRP92406.1"/>
    <property type="molecule type" value="Genomic_DNA"/>
</dbReference>
<dbReference type="InterPro" id="IPR050807">
    <property type="entry name" value="TransReg_Diox_bact_type"/>
</dbReference>
<keyword evidence="1 3" id="KW-0238">DNA-binding</keyword>
<dbReference type="InterPro" id="IPR010982">
    <property type="entry name" value="Lambda_DNA-bd_dom_sf"/>
</dbReference>
<sequence>MTEPKSTPPLDSQRAAFGKHIRQLRKARGMTQEQLAERSGLSADTIRRLEHGAFSPSLDTIRKLTGGLDLLVSTLFESFESFELQIDDASRELLGLLAGRAPGVLAFATNVIRTLLDELDAFDVSGTVHDV</sequence>
<dbReference type="GO" id="GO:0003677">
    <property type="term" value="F:DNA binding"/>
    <property type="evidence" value="ECO:0007669"/>
    <property type="project" value="UniProtKB-KW"/>
</dbReference>
<reference evidence="3 4" key="1">
    <citation type="submission" date="2018-03" db="EMBL/GenBank/DDBJ databases">
        <title>Draft Genome Sequences of the Obligatory Marine Myxobacteria Enhygromyxa salina SWB005.</title>
        <authorList>
            <person name="Poehlein A."/>
            <person name="Moghaddam J.A."/>
            <person name="Harms H."/>
            <person name="Alanjari M."/>
            <person name="Koenig G.M."/>
            <person name="Daniel R."/>
            <person name="Schaeberle T.F."/>
        </authorList>
    </citation>
    <scope>NUCLEOTIDE SEQUENCE [LARGE SCALE GENOMIC DNA]</scope>
    <source>
        <strain evidence="3 4">SWB005</strain>
    </source>
</reference>
<dbReference type="SUPFAM" id="SSF47413">
    <property type="entry name" value="lambda repressor-like DNA-binding domains"/>
    <property type="match status" value="1"/>
</dbReference>
<dbReference type="InterPro" id="IPR001387">
    <property type="entry name" value="Cro/C1-type_HTH"/>
</dbReference>
<dbReference type="OrthoDB" id="5516944at2"/>
<proteinExistence type="predicted"/>
<dbReference type="PROSITE" id="PS50943">
    <property type="entry name" value="HTH_CROC1"/>
    <property type="match status" value="1"/>
</dbReference>
<dbReference type="GO" id="GO:0003700">
    <property type="term" value="F:DNA-binding transcription factor activity"/>
    <property type="evidence" value="ECO:0007669"/>
    <property type="project" value="TreeGrafter"/>
</dbReference>
<dbReference type="PANTHER" id="PTHR46797:SF1">
    <property type="entry name" value="METHYLPHOSPHONATE SYNTHASE"/>
    <property type="match status" value="1"/>
</dbReference>
<evidence type="ECO:0000313" key="4">
    <source>
        <dbReference type="Proteomes" id="UP000237968"/>
    </source>
</evidence>
<evidence type="ECO:0000313" key="3">
    <source>
        <dbReference type="EMBL" id="PRP92406.1"/>
    </source>
</evidence>
<feature type="domain" description="HTH cro/C1-type" evidence="2">
    <location>
        <begin position="21"/>
        <end position="75"/>
    </location>
</feature>
<name>A0A2S9XHQ9_9BACT</name>
<evidence type="ECO:0000256" key="1">
    <source>
        <dbReference type="ARBA" id="ARBA00023125"/>
    </source>
</evidence>
<comment type="caution">
    <text evidence="3">The sequence shown here is derived from an EMBL/GenBank/DDBJ whole genome shotgun (WGS) entry which is preliminary data.</text>
</comment>
<organism evidence="3 4">
    <name type="scientific">Enhygromyxa salina</name>
    <dbReference type="NCBI Taxonomy" id="215803"/>
    <lineage>
        <taxon>Bacteria</taxon>
        <taxon>Pseudomonadati</taxon>
        <taxon>Myxococcota</taxon>
        <taxon>Polyangia</taxon>
        <taxon>Nannocystales</taxon>
        <taxon>Nannocystaceae</taxon>
        <taxon>Enhygromyxa</taxon>
    </lineage>
</organism>
<evidence type="ECO:0000259" key="2">
    <source>
        <dbReference type="PROSITE" id="PS50943"/>
    </source>
</evidence>
<dbReference type="Pfam" id="PF01381">
    <property type="entry name" value="HTH_3"/>
    <property type="match status" value="1"/>
</dbReference>
<keyword evidence="4" id="KW-1185">Reference proteome</keyword>
<dbReference type="RefSeq" id="WP_106394168.1">
    <property type="nucleotide sequence ID" value="NZ_PVNK01000211.1"/>
</dbReference>
<dbReference type="Gene3D" id="1.10.260.40">
    <property type="entry name" value="lambda repressor-like DNA-binding domains"/>
    <property type="match status" value="1"/>
</dbReference>
<dbReference type="CDD" id="cd00093">
    <property type="entry name" value="HTH_XRE"/>
    <property type="match status" value="1"/>
</dbReference>
<dbReference type="SMART" id="SM00530">
    <property type="entry name" value="HTH_XRE"/>
    <property type="match status" value="1"/>
</dbReference>